<evidence type="ECO:0000256" key="9">
    <source>
        <dbReference type="ARBA" id="ARBA00048126"/>
    </source>
</evidence>
<proteinExistence type="inferred from homology"/>
<dbReference type="InterPro" id="IPR045626">
    <property type="entry name" value="PGDH_ASB_dom"/>
</dbReference>
<dbReference type="InterPro" id="IPR002912">
    <property type="entry name" value="ACT_dom"/>
</dbReference>
<dbReference type="RefSeq" id="WP_237855016.1">
    <property type="nucleotide sequence ID" value="NZ_JAKLWS010000019.1"/>
</dbReference>
<evidence type="ECO:0000256" key="2">
    <source>
        <dbReference type="ARBA" id="ARBA00005216"/>
    </source>
</evidence>
<evidence type="ECO:0000256" key="8">
    <source>
        <dbReference type="ARBA" id="ARBA00023299"/>
    </source>
</evidence>
<dbReference type="InterPro" id="IPR036291">
    <property type="entry name" value="NAD(P)-bd_dom_sf"/>
</dbReference>
<organism evidence="13 14">
    <name type="scientific">Rhodohalobacter sulfatireducens</name>
    <dbReference type="NCBI Taxonomy" id="2911366"/>
    <lineage>
        <taxon>Bacteria</taxon>
        <taxon>Pseudomonadati</taxon>
        <taxon>Balneolota</taxon>
        <taxon>Balneolia</taxon>
        <taxon>Balneolales</taxon>
        <taxon>Balneolaceae</taxon>
        <taxon>Rhodohalobacter</taxon>
    </lineage>
</organism>
<dbReference type="EMBL" id="JAKLWS010000019">
    <property type="protein sequence ID" value="MCG2589656.1"/>
    <property type="molecule type" value="Genomic_DNA"/>
</dbReference>
<name>A0ABS9KFN2_9BACT</name>
<dbReference type="PROSITE" id="PS51671">
    <property type="entry name" value="ACT"/>
    <property type="match status" value="1"/>
</dbReference>
<dbReference type="Gene3D" id="3.30.70.260">
    <property type="match status" value="1"/>
</dbReference>
<dbReference type="InterPro" id="IPR029753">
    <property type="entry name" value="D-isomer_DH_CS"/>
</dbReference>
<evidence type="ECO:0000313" key="13">
    <source>
        <dbReference type="EMBL" id="MCG2589656.1"/>
    </source>
</evidence>
<comment type="pathway">
    <text evidence="2 11">Amino-acid biosynthesis; L-serine biosynthesis; L-serine from 3-phospho-D-glycerate: step 1/3.</text>
</comment>
<comment type="catalytic activity">
    <reaction evidence="9">
        <text>(R)-2-hydroxyglutarate + NAD(+) = 2-oxoglutarate + NADH + H(+)</text>
        <dbReference type="Rhea" id="RHEA:49612"/>
        <dbReference type="ChEBI" id="CHEBI:15378"/>
        <dbReference type="ChEBI" id="CHEBI:15801"/>
        <dbReference type="ChEBI" id="CHEBI:16810"/>
        <dbReference type="ChEBI" id="CHEBI:57540"/>
        <dbReference type="ChEBI" id="CHEBI:57945"/>
        <dbReference type="EC" id="1.1.1.399"/>
    </reaction>
</comment>
<comment type="similarity">
    <text evidence="3 11">Belongs to the D-isomer specific 2-hydroxyacid dehydrogenase family.</text>
</comment>
<comment type="function">
    <text evidence="1">Catalyzes the reversible oxidation of 3-phospho-D-glycerate to 3-phosphonooxypyruvate, the first step of the phosphorylated L-serine biosynthesis pathway. Also catalyzes the reversible oxidation of 2-hydroxyglutarate to 2-oxoglutarate.</text>
</comment>
<evidence type="ECO:0000256" key="6">
    <source>
        <dbReference type="ARBA" id="ARBA00023002"/>
    </source>
</evidence>
<dbReference type="InterPro" id="IPR006139">
    <property type="entry name" value="D-isomer_2_OHA_DH_cat_dom"/>
</dbReference>
<protein>
    <recommendedName>
        <fullName evidence="4 11">D-3-phosphoglycerate dehydrogenase</fullName>
        <ecNumber evidence="11">1.1.1.95</ecNumber>
    </recommendedName>
</protein>
<dbReference type="Gene3D" id="3.40.50.720">
    <property type="entry name" value="NAD(P)-binding Rossmann-like Domain"/>
    <property type="match status" value="2"/>
</dbReference>
<keyword evidence="7 11" id="KW-0520">NAD</keyword>
<dbReference type="SUPFAM" id="SSF55021">
    <property type="entry name" value="ACT-like"/>
    <property type="match status" value="1"/>
</dbReference>
<dbReference type="PANTHER" id="PTHR42789:SF1">
    <property type="entry name" value="D-ISOMER SPECIFIC 2-HYDROXYACID DEHYDROGENASE FAMILY PROTEIN (AFU_ORTHOLOGUE AFUA_6G10090)"/>
    <property type="match status" value="1"/>
</dbReference>
<dbReference type="InterPro" id="IPR045865">
    <property type="entry name" value="ACT-like_dom_sf"/>
</dbReference>
<comment type="catalytic activity">
    <reaction evidence="10 11">
        <text>(2R)-3-phosphoglycerate + NAD(+) = 3-phosphooxypyruvate + NADH + H(+)</text>
        <dbReference type="Rhea" id="RHEA:12641"/>
        <dbReference type="ChEBI" id="CHEBI:15378"/>
        <dbReference type="ChEBI" id="CHEBI:18110"/>
        <dbReference type="ChEBI" id="CHEBI:57540"/>
        <dbReference type="ChEBI" id="CHEBI:57945"/>
        <dbReference type="ChEBI" id="CHEBI:58272"/>
        <dbReference type="EC" id="1.1.1.95"/>
    </reaction>
</comment>
<comment type="caution">
    <text evidence="13">The sequence shown here is derived from an EMBL/GenBank/DDBJ whole genome shotgun (WGS) entry which is preliminary data.</text>
</comment>
<dbReference type="SUPFAM" id="SSF143548">
    <property type="entry name" value="Serine metabolism enzymes domain"/>
    <property type="match status" value="1"/>
</dbReference>
<dbReference type="GO" id="GO:0004617">
    <property type="term" value="F:phosphoglycerate dehydrogenase activity"/>
    <property type="evidence" value="ECO:0007669"/>
    <property type="project" value="UniProtKB-EC"/>
</dbReference>
<dbReference type="PROSITE" id="PS00065">
    <property type="entry name" value="D_2_HYDROXYACID_DH_1"/>
    <property type="match status" value="1"/>
</dbReference>
<evidence type="ECO:0000256" key="11">
    <source>
        <dbReference type="RuleBase" id="RU363003"/>
    </source>
</evidence>
<dbReference type="SUPFAM" id="SSF51735">
    <property type="entry name" value="NAD(P)-binding Rossmann-fold domains"/>
    <property type="match status" value="1"/>
</dbReference>
<dbReference type="Pfam" id="PF01842">
    <property type="entry name" value="ACT"/>
    <property type="match status" value="1"/>
</dbReference>
<dbReference type="CDD" id="cd12173">
    <property type="entry name" value="PGDH_4"/>
    <property type="match status" value="1"/>
</dbReference>
<dbReference type="NCBIfam" id="TIGR01327">
    <property type="entry name" value="PGDH"/>
    <property type="match status" value="1"/>
</dbReference>
<dbReference type="PROSITE" id="PS00670">
    <property type="entry name" value="D_2_HYDROXYACID_DH_2"/>
    <property type="match status" value="1"/>
</dbReference>
<dbReference type="Gene3D" id="3.30.1330.90">
    <property type="entry name" value="D-3-phosphoglycerate dehydrogenase, domain 3"/>
    <property type="match status" value="1"/>
</dbReference>
<dbReference type="InterPro" id="IPR006140">
    <property type="entry name" value="D-isomer_DH_NAD-bd"/>
</dbReference>
<keyword evidence="8 11" id="KW-0718">Serine biosynthesis</keyword>
<feature type="domain" description="ACT" evidence="12">
    <location>
        <begin position="456"/>
        <end position="529"/>
    </location>
</feature>
<keyword evidence="14" id="KW-1185">Reference proteome</keyword>
<evidence type="ECO:0000256" key="3">
    <source>
        <dbReference type="ARBA" id="ARBA00005854"/>
    </source>
</evidence>
<dbReference type="Proteomes" id="UP001165366">
    <property type="component" value="Unassembled WGS sequence"/>
</dbReference>
<evidence type="ECO:0000259" key="12">
    <source>
        <dbReference type="PROSITE" id="PS51671"/>
    </source>
</evidence>
<dbReference type="Pfam" id="PF19304">
    <property type="entry name" value="PGDH_inter"/>
    <property type="match status" value="1"/>
</dbReference>
<gene>
    <name evidence="13" type="primary">serA</name>
    <name evidence="13" type="ORF">L6773_13840</name>
</gene>
<dbReference type="InterPro" id="IPR029752">
    <property type="entry name" value="D-isomer_DH_CS1"/>
</dbReference>
<evidence type="ECO:0000256" key="4">
    <source>
        <dbReference type="ARBA" id="ARBA00021582"/>
    </source>
</evidence>
<accession>A0ABS9KFN2</accession>
<evidence type="ECO:0000313" key="14">
    <source>
        <dbReference type="Proteomes" id="UP001165366"/>
    </source>
</evidence>
<evidence type="ECO:0000256" key="5">
    <source>
        <dbReference type="ARBA" id="ARBA00022605"/>
    </source>
</evidence>
<evidence type="ECO:0000256" key="10">
    <source>
        <dbReference type="ARBA" id="ARBA00048731"/>
    </source>
</evidence>
<evidence type="ECO:0000256" key="1">
    <source>
        <dbReference type="ARBA" id="ARBA00003800"/>
    </source>
</evidence>
<reference evidence="13" key="2">
    <citation type="submission" date="2024-05" db="EMBL/GenBank/DDBJ databases">
        <title>Rhodohalobacter halophilus gen. nov., sp. nov., a moderately halophilic member of the family Balneolaceae.</title>
        <authorList>
            <person name="Xia J."/>
        </authorList>
    </citation>
    <scope>NUCLEOTIDE SEQUENCE</scope>
    <source>
        <strain evidence="13">WB101</strain>
    </source>
</reference>
<dbReference type="Pfam" id="PF00389">
    <property type="entry name" value="2-Hacid_dh"/>
    <property type="match status" value="1"/>
</dbReference>
<dbReference type="Pfam" id="PF02826">
    <property type="entry name" value="2-Hacid_dh_C"/>
    <property type="match status" value="1"/>
</dbReference>
<keyword evidence="6 11" id="KW-0560">Oxidoreductase</keyword>
<dbReference type="PANTHER" id="PTHR42789">
    <property type="entry name" value="D-ISOMER SPECIFIC 2-HYDROXYACID DEHYDROGENASE FAMILY PROTEIN (AFU_ORTHOLOGUE AFUA_6G10090)"/>
    <property type="match status" value="1"/>
</dbReference>
<keyword evidence="5 11" id="KW-0028">Amino-acid biosynthesis</keyword>
<evidence type="ECO:0000256" key="7">
    <source>
        <dbReference type="ARBA" id="ARBA00023027"/>
    </source>
</evidence>
<dbReference type="InterPro" id="IPR050857">
    <property type="entry name" value="D-2-hydroxyacid_DH"/>
</dbReference>
<dbReference type="InterPro" id="IPR006236">
    <property type="entry name" value="PGDH"/>
</dbReference>
<dbReference type="EC" id="1.1.1.95" evidence="11"/>
<dbReference type="InterPro" id="IPR029009">
    <property type="entry name" value="ASB_dom_sf"/>
</dbReference>
<sequence length="529" mass="57784">MSLNVLLLDNVDPVCAEVFKERNIHADQRPKIELDELKKIIGKYEAIVLRSGTTVDEELLSHAENLRIIGRAGVGVDNIDIPAATSKGVLVMNTPDGNTISTAEHTCGMIIALARNIPQSVDRVKSGGWDRKKFMGTEVHSKTLGIVGLGKIGTEVALRMKQFGMDLLAYDPFTTQDHAKEIGVELVELDDLLGRSDFLTVHTPLTEKTKNMISLDVADKLKPGIRLVNCARGGIYKEEDLVPLIEKGIVAGAALDVYTTEPPTKELYETLKNPSIICTPHLGASTEEAQEKVAVQIASQISDALENKNYKGSLNSKSISLLTNDEVQPYVELAEKLGKVSGQIMPDNANNFSFEYTGICTKYSEVLTDAILKGMLSQYVSESVNLINARHYALERGFKLSETNKSDDKNYNDLITIKLGDSSEYKQISAAVFGPGDYRIVEIDGFGIELRLEGDILMYQNLDKPGMLAAVSSTLAKQDINIGALSLGREGKGSNAITAVIVDRQLNNEELDSIYKLDGVSNVKYISLS</sequence>
<reference evidence="13" key="1">
    <citation type="submission" date="2022-01" db="EMBL/GenBank/DDBJ databases">
        <authorList>
            <person name="Wang Y."/>
        </authorList>
    </citation>
    <scope>NUCLEOTIDE SEQUENCE</scope>
    <source>
        <strain evidence="13">WB101</strain>
    </source>
</reference>
<dbReference type="SUPFAM" id="SSF52283">
    <property type="entry name" value="Formate/glycerate dehydrogenase catalytic domain-like"/>
    <property type="match status" value="1"/>
</dbReference>